<keyword evidence="1" id="KW-1003">Cell membrane</keyword>
<evidence type="ECO:0000256" key="2">
    <source>
        <dbReference type="SAM" id="MobiDB-lite"/>
    </source>
</evidence>
<dbReference type="AlphaFoldDB" id="A0A7V4XS75"/>
<accession>A0A7V4XS75</accession>
<gene>
    <name evidence="3" type="primary">yidD</name>
    <name evidence="3" type="ORF">ENW50_05900</name>
</gene>
<dbReference type="InterPro" id="IPR002696">
    <property type="entry name" value="Membr_insert_effic_factor_YidD"/>
</dbReference>
<proteinExistence type="inferred from homology"/>
<dbReference type="GO" id="GO:0005886">
    <property type="term" value="C:plasma membrane"/>
    <property type="evidence" value="ECO:0007669"/>
    <property type="project" value="UniProtKB-SubCell"/>
</dbReference>
<reference evidence="3" key="1">
    <citation type="journal article" date="2020" name="mSystems">
        <title>Genome- and Community-Level Interaction Insights into Carbon Utilization and Element Cycling Functions of Hydrothermarchaeota in Hydrothermal Sediment.</title>
        <authorList>
            <person name="Zhou Z."/>
            <person name="Liu Y."/>
            <person name="Xu W."/>
            <person name="Pan J."/>
            <person name="Luo Z.H."/>
            <person name="Li M."/>
        </authorList>
    </citation>
    <scope>NUCLEOTIDE SEQUENCE [LARGE SCALE GENOMIC DNA]</scope>
    <source>
        <strain evidence="3">SpSt-855</strain>
    </source>
</reference>
<evidence type="ECO:0000256" key="1">
    <source>
        <dbReference type="HAMAP-Rule" id="MF_00386"/>
    </source>
</evidence>
<dbReference type="EMBL" id="DTKL01000032">
    <property type="protein sequence ID" value="HGY94204.1"/>
    <property type="molecule type" value="Genomic_DNA"/>
</dbReference>
<dbReference type="SMART" id="SM01234">
    <property type="entry name" value="Haemolytic"/>
    <property type="match status" value="1"/>
</dbReference>
<sequence length="106" mass="11425">MRERLAAAGLAFYRGAVSPTLHALAPGGCRFQPTCSEYAAIAVAEWGLARGGVMAMWRLLRCHPLSRGGFDPVPLKPKPGGPHLRANGSNFQAKASREEPRSRDAR</sequence>
<comment type="subcellular location">
    <subcellularLocation>
        <location evidence="1">Cell membrane</location>
        <topology evidence="1">Peripheral membrane protein</topology>
        <orientation evidence="1">Cytoplasmic side</orientation>
    </subcellularLocation>
</comment>
<evidence type="ECO:0000313" key="3">
    <source>
        <dbReference type="EMBL" id="HGY94204.1"/>
    </source>
</evidence>
<dbReference type="PANTHER" id="PTHR33383:SF1">
    <property type="entry name" value="MEMBRANE PROTEIN INSERTION EFFICIENCY FACTOR-RELATED"/>
    <property type="match status" value="1"/>
</dbReference>
<comment type="function">
    <text evidence="1">Could be involved in insertion of integral membrane proteins into the membrane.</text>
</comment>
<dbReference type="HAMAP" id="MF_00386">
    <property type="entry name" value="UPF0161_YidD"/>
    <property type="match status" value="1"/>
</dbReference>
<dbReference type="Pfam" id="PF01809">
    <property type="entry name" value="YidD"/>
    <property type="match status" value="1"/>
</dbReference>
<feature type="region of interest" description="Disordered" evidence="2">
    <location>
        <begin position="71"/>
        <end position="106"/>
    </location>
</feature>
<keyword evidence="1" id="KW-0472">Membrane</keyword>
<comment type="similarity">
    <text evidence="1">Belongs to the UPF0161 family.</text>
</comment>
<dbReference type="PANTHER" id="PTHR33383">
    <property type="entry name" value="MEMBRANE PROTEIN INSERTION EFFICIENCY FACTOR-RELATED"/>
    <property type="match status" value="1"/>
</dbReference>
<organism evidence="3">
    <name type="scientific">Acidobacterium capsulatum</name>
    <dbReference type="NCBI Taxonomy" id="33075"/>
    <lineage>
        <taxon>Bacteria</taxon>
        <taxon>Pseudomonadati</taxon>
        <taxon>Acidobacteriota</taxon>
        <taxon>Terriglobia</taxon>
        <taxon>Terriglobales</taxon>
        <taxon>Acidobacteriaceae</taxon>
        <taxon>Acidobacterium</taxon>
    </lineage>
</organism>
<dbReference type="NCBIfam" id="TIGR00278">
    <property type="entry name" value="membrane protein insertion efficiency factor YidD"/>
    <property type="match status" value="1"/>
</dbReference>
<comment type="caution">
    <text evidence="3">The sequence shown here is derived from an EMBL/GenBank/DDBJ whole genome shotgun (WGS) entry which is preliminary data.</text>
</comment>
<feature type="compositionally biased region" description="Basic and acidic residues" evidence="2">
    <location>
        <begin position="95"/>
        <end position="106"/>
    </location>
</feature>
<name>A0A7V4XS75_9BACT</name>
<protein>
    <recommendedName>
        <fullName evidence="1">Putative membrane protein insertion efficiency factor</fullName>
    </recommendedName>
</protein>